<name>A0A1R1YLJ5_9FUNG</name>
<dbReference type="Proteomes" id="UP000187429">
    <property type="component" value="Unassembled WGS sequence"/>
</dbReference>
<sequence>MAINIKKSAYIGPSGWKLFINNVPLPNPKSYKYLGLPVTVSGIDWESFVKDVTIKSSNVLKFLQVKGNNWPQITRLSLYKSNIRSIWEYAAPLMSLTLNNSCLELIEKEQQNALAWVTGT</sequence>
<protein>
    <submittedName>
        <fullName evidence="1">Uncharacterized protein</fullName>
    </submittedName>
</protein>
<gene>
    <name evidence="1" type="ORF">AYI69_g2883</name>
</gene>
<comment type="caution">
    <text evidence="1">The sequence shown here is derived from an EMBL/GenBank/DDBJ whole genome shotgun (WGS) entry which is preliminary data.</text>
</comment>
<proteinExistence type="predicted"/>
<evidence type="ECO:0000313" key="2">
    <source>
        <dbReference type="Proteomes" id="UP000187429"/>
    </source>
</evidence>
<dbReference type="EMBL" id="LSSM01000884">
    <property type="protein sequence ID" value="OMJ27675.1"/>
    <property type="molecule type" value="Genomic_DNA"/>
</dbReference>
<organism evidence="1 2">
    <name type="scientific">Smittium culicis</name>
    <dbReference type="NCBI Taxonomy" id="133412"/>
    <lineage>
        <taxon>Eukaryota</taxon>
        <taxon>Fungi</taxon>
        <taxon>Fungi incertae sedis</taxon>
        <taxon>Zoopagomycota</taxon>
        <taxon>Kickxellomycotina</taxon>
        <taxon>Harpellomycetes</taxon>
        <taxon>Harpellales</taxon>
        <taxon>Legeriomycetaceae</taxon>
        <taxon>Smittium</taxon>
    </lineage>
</organism>
<accession>A0A1R1YLJ5</accession>
<dbReference type="OrthoDB" id="2277222at2759"/>
<reference evidence="2" key="1">
    <citation type="submission" date="2017-01" db="EMBL/GenBank/DDBJ databases">
        <authorList>
            <person name="Wang Y."/>
            <person name="White M."/>
            <person name="Kvist S."/>
            <person name="Moncalvo J.-M."/>
        </authorList>
    </citation>
    <scope>NUCLEOTIDE SEQUENCE [LARGE SCALE GENOMIC DNA]</scope>
    <source>
        <strain evidence="2">ID-206-W2</strain>
    </source>
</reference>
<evidence type="ECO:0000313" key="1">
    <source>
        <dbReference type="EMBL" id="OMJ27675.1"/>
    </source>
</evidence>
<keyword evidence="2" id="KW-1185">Reference proteome</keyword>
<dbReference type="AlphaFoldDB" id="A0A1R1YLJ5"/>